<name>A0AAD5TGA6_9FUNG</name>
<comment type="caution">
    <text evidence="1">The sequence shown here is derived from an EMBL/GenBank/DDBJ whole genome shotgun (WGS) entry which is preliminary data.</text>
</comment>
<dbReference type="InterPro" id="IPR027417">
    <property type="entry name" value="P-loop_NTPase"/>
</dbReference>
<dbReference type="EMBL" id="JADGJQ010000051">
    <property type="protein sequence ID" value="KAJ3175510.1"/>
    <property type="molecule type" value="Genomic_DNA"/>
</dbReference>
<accession>A0AAD5TGA6</accession>
<dbReference type="Gene3D" id="3.40.50.300">
    <property type="entry name" value="P-loop containing nucleotide triphosphate hydrolases"/>
    <property type="match status" value="1"/>
</dbReference>
<dbReference type="Proteomes" id="UP001212152">
    <property type="component" value="Unassembled WGS sequence"/>
</dbReference>
<organism evidence="1 2">
    <name type="scientific">Geranomyces variabilis</name>
    <dbReference type="NCBI Taxonomy" id="109894"/>
    <lineage>
        <taxon>Eukaryota</taxon>
        <taxon>Fungi</taxon>
        <taxon>Fungi incertae sedis</taxon>
        <taxon>Chytridiomycota</taxon>
        <taxon>Chytridiomycota incertae sedis</taxon>
        <taxon>Chytridiomycetes</taxon>
        <taxon>Spizellomycetales</taxon>
        <taxon>Powellomycetaceae</taxon>
        <taxon>Geranomyces</taxon>
    </lineage>
</organism>
<protein>
    <recommendedName>
        <fullName evidence="3">Sulfotransferase family protein</fullName>
    </recommendedName>
</protein>
<evidence type="ECO:0000313" key="2">
    <source>
        <dbReference type="Proteomes" id="UP001212152"/>
    </source>
</evidence>
<gene>
    <name evidence="1" type="ORF">HDU87_006173</name>
</gene>
<dbReference type="PANTHER" id="PTHR36978">
    <property type="entry name" value="P-LOOP CONTAINING NUCLEOTIDE TRIPHOSPHATE HYDROLASE"/>
    <property type="match status" value="1"/>
</dbReference>
<proteinExistence type="predicted"/>
<dbReference type="PANTHER" id="PTHR36978:SF4">
    <property type="entry name" value="P-LOOP CONTAINING NUCLEOSIDE TRIPHOSPHATE HYDROLASE PROTEIN"/>
    <property type="match status" value="1"/>
</dbReference>
<evidence type="ECO:0000313" key="1">
    <source>
        <dbReference type="EMBL" id="KAJ3175510.1"/>
    </source>
</evidence>
<evidence type="ECO:0008006" key="3">
    <source>
        <dbReference type="Google" id="ProtNLM"/>
    </source>
</evidence>
<dbReference type="SUPFAM" id="SSF52540">
    <property type="entry name" value="P-loop containing nucleoside triphosphate hydrolases"/>
    <property type="match status" value="1"/>
</dbReference>
<dbReference type="InterPro" id="IPR040632">
    <property type="entry name" value="Sulfotransfer_4"/>
</dbReference>
<reference evidence="1" key="1">
    <citation type="submission" date="2020-05" db="EMBL/GenBank/DDBJ databases">
        <title>Phylogenomic resolution of chytrid fungi.</title>
        <authorList>
            <person name="Stajich J.E."/>
            <person name="Amses K."/>
            <person name="Simmons R."/>
            <person name="Seto K."/>
            <person name="Myers J."/>
            <person name="Bonds A."/>
            <person name="Quandt C.A."/>
            <person name="Barry K."/>
            <person name="Liu P."/>
            <person name="Grigoriev I."/>
            <person name="Longcore J.E."/>
            <person name="James T.Y."/>
        </authorList>
    </citation>
    <scope>NUCLEOTIDE SEQUENCE</scope>
    <source>
        <strain evidence="1">JEL0379</strain>
    </source>
</reference>
<sequence>MPLHVIGAGFGRTGTKSTQLALEELGFHTYHMTEVFAHKDHIKTWEAATRGEKIDWETFLADYTATVDWPACDHWRQMFERFPTAKVLLNVRDADKWYESVKESIFRITTLPEEVRKNSPGLEGMSAFAYKTIWGPDGVFKDRFTDKEFAKQVFLDHIAEVKRSVPPEQLLVFEVSQGWDPLCKFLGVPVPADKPFPQTNEKAQFQAHIEAIERGDAKLRPLSDEIR</sequence>
<dbReference type="AlphaFoldDB" id="A0AAD5TGA6"/>
<keyword evidence="2" id="KW-1185">Reference proteome</keyword>
<dbReference type="Pfam" id="PF17784">
    <property type="entry name" value="Sulfotransfer_4"/>
    <property type="match status" value="1"/>
</dbReference>